<proteinExistence type="predicted"/>
<dbReference type="RefSeq" id="XP_034503279.1">
    <property type="nucleotide sequence ID" value="XM_034647388.1"/>
</dbReference>
<evidence type="ECO:0000313" key="2">
    <source>
        <dbReference type="Proteomes" id="UP000008912"/>
    </source>
</evidence>
<dbReference type="CTD" id="401541"/>
<dbReference type="GeneTree" id="ENSGT00390000011897"/>
<name>G1M4F3_AILME</name>
<dbReference type="PANTHER" id="PTHR28577:SF1">
    <property type="entry name" value="CENTROMERE PROTEIN P"/>
    <property type="match status" value="1"/>
</dbReference>
<protein>
    <submittedName>
        <fullName evidence="1">Centromere protein P</fullName>
    </submittedName>
</protein>
<dbReference type="HOGENOM" id="CLU_084497_0_0_1"/>
<organism evidence="1 2">
    <name type="scientific">Ailuropoda melanoleuca</name>
    <name type="common">Giant panda</name>
    <dbReference type="NCBI Taxonomy" id="9646"/>
    <lineage>
        <taxon>Eukaryota</taxon>
        <taxon>Metazoa</taxon>
        <taxon>Chordata</taxon>
        <taxon>Craniata</taxon>
        <taxon>Vertebrata</taxon>
        <taxon>Euteleostomi</taxon>
        <taxon>Mammalia</taxon>
        <taxon>Eutheria</taxon>
        <taxon>Laurasiatheria</taxon>
        <taxon>Carnivora</taxon>
        <taxon>Caniformia</taxon>
        <taxon>Ursidae</taxon>
        <taxon>Ailuropoda</taxon>
    </lineage>
</organism>
<accession>G1M4F3</accession>
<dbReference type="InParanoid" id="G1M4F3"/>
<dbReference type="Ensembl" id="ENSAMET00000014818.2">
    <property type="protein sequence ID" value="ENSAMEP00000014219.2"/>
    <property type="gene ID" value="ENSAMEG00000013510.2"/>
</dbReference>
<keyword evidence="2" id="KW-1185">Reference proteome</keyword>
<dbReference type="GeneID" id="100472892"/>
<reference evidence="1 2" key="1">
    <citation type="journal article" date="2010" name="Nature">
        <title>The sequence and de novo assembly of the giant panda genome.</title>
        <authorList>
            <person name="Li R."/>
            <person name="Fan W."/>
            <person name="Tian G."/>
            <person name="Zhu H."/>
            <person name="He L."/>
            <person name="Cai J."/>
            <person name="Huang Q."/>
            <person name="Cai Q."/>
            <person name="Li B."/>
            <person name="Bai Y."/>
            <person name="Zhang Z."/>
            <person name="Zhang Y."/>
            <person name="Wang W."/>
            <person name="Li J."/>
            <person name="Wei F."/>
            <person name="Li H."/>
            <person name="Jian M."/>
            <person name="Li J."/>
            <person name="Zhang Z."/>
            <person name="Nielsen R."/>
            <person name="Li D."/>
            <person name="Gu W."/>
            <person name="Yang Z."/>
            <person name="Xuan Z."/>
            <person name="Ryder O.A."/>
            <person name="Leung F.C."/>
            <person name="Zhou Y."/>
            <person name="Cao J."/>
            <person name="Sun X."/>
            <person name="Fu Y."/>
            <person name="Fang X."/>
            <person name="Guo X."/>
            <person name="Wang B."/>
            <person name="Hou R."/>
            <person name="Shen F."/>
            <person name="Mu B."/>
            <person name="Ni P."/>
            <person name="Lin R."/>
            <person name="Qian W."/>
            <person name="Wang G."/>
            <person name="Yu C."/>
            <person name="Nie W."/>
            <person name="Wang J."/>
            <person name="Wu Z."/>
            <person name="Liang H."/>
            <person name="Min J."/>
            <person name="Wu Q."/>
            <person name="Cheng S."/>
            <person name="Ruan J."/>
            <person name="Wang M."/>
            <person name="Shi Z."/>
            <person name="Wen M."/>
            <person name="Liu B."/>
            <person name="Ren X."/>
            <person name="Zheng H."/>
            <person name="Dong D."/>
            <person name="Cook K."/>
            <person name="Shan G."/>
            <person name="Zhang H."/>
            <person name="Kosiol C."/>
            <person name="Xie X."/>
            <person name="Lu Z."/>
            <person name="Zheng H."/>
            <person name="Li Y."/>
            <person name="Steiner C.C."/>
            <person name="Lam T.T."/>
            <person name="Lin S."/>
            <person name="Zhang Q."/>
            <person name="Li G."/>
            <person name="Tian J."/>
            <person name="Gong T."/>
            <person name="Liu H."/>
            <person name="Zhang D."/>
            <person name="Fang L."/>
            <person name="Ye C."/>
            <person name="Zhang J."/>
            <person name="Hu W."/>
            <person name="Xu A."/>
            <person name="Ren Y."/>
            <person name="Zhang G."/>
            <person name="Bruford M.W."/>
            <person name="Li Q."/>
            <person name="Ma L."/>
            <person name="Guo Y."/>
            <person name="An N."/>
            <person name="Hu Y."/>
            <person name="Zheng Y."/>
            <person name="Shi Y."/>
            <person name="Li Z."/>
            <person name="Liu Q."/>
            <person name="Chen Y."/>
            <person name="Zhao J."/>
            <person name="Qu N."/>
            <person name="Zhao S."/>
            <person name="Tian F."/>
            <person name="Wang X."/>
            <person name="Wang H."/>
            <person name="Xu L."/>
            <person name="Liu X."/>
            <person name="Vinar T."/>
            <person name="Wang Y."/>
            <person name="Lam T.W."/>
            <person name="Yiu S.M."/>
            <person name="Liu S."/>
            <person name="Zhang H."/>
            <person name="Li D."/>
            <person name="Huang Y."/>
            <person name="Wang X."/>
            <person name="Yang G."/>
            <person name="Jiang Z."/>
            <person name="Wang J."/>
            <person name="Qin N."/>
            <person name="Li L."/>
            <person name="Li J."/>
            <person name="Bolund L."/>
            <person name="Kristiansen K."/>
            <person name="Wong G.K."/>
            <person name="Olson M."/>
            <person name="Zhang X."/>
            <person name="Li S."/>
            <person name="Yang H."/>
            <person name="Wang J."/>
            <person name="Wang J."/>
        </authorList>
    </citation>
    <scope>NUCLEOTIDE SEQUENCE [LARGE SCALE GENOMIC DNA]</scope>
</reference>
<dbReference type="GO" id="GO:0000939">
    <property type="term" value="C:inner kinetochore"/>
    <property type="evidence" value="ECO:0007669"/>
    <property type="project" value="Ensembl"/>
</dbReference>
<sequence>MDAQRAEVRALEAEIAALRRACEEPRAAGEYGWRARKSLREMYQSDSEGWASSKDLRSHLGHLESELLFLSTLTGISIRNYSMKTEDLTNTEKTEKSMKKVLQRHRLSGNCHMITFQLEFQILEIQDKENLSSVITDLNIIMEPTEYSELSEFVSRAEERRDLLMFFRSLHFFVEWCEYRKRTFEHFKEKYPEAVHLPEGAASSCMVVQSARQRGFELVIVWRVQIDEEGKVLPKLDLLPKAPQRALQLDRNRVLETAPLGFRALLGTLGIEAALESLIKSLCTADYDKFPANMQACDLPHKQLLSSADRRHL</sequence>
<gene>
    <name evidence="1" type="primary">CENPP</name>
</gene>
<evidence type="ECO:0000313" key="1">
    <source>
        <dbReference type="Ensembl" id="ENSAMEP00000014219.2"/>
    </source>
</evidence>
<dbReference type="Pfam" id="PF13096">
    <property type="entry name" value="CENP-P"/>
    <property type="match status" value="1"/>
</dbReference>
<dbReference type="InterPro" id="IPR027801">
    <property type="entry name" value="CENP-P"/>
</dbReference>
<dbReference type="AlphaFoldDB" id="G1M4F3"/>
<dbReference type="Proteomes" id="UP000008912">
    <property type="component" value="Unassembled WGS sequence"/>
</dbReference>
<reference evidence="1" key="3">
    <citation type="submission" date="2025-09" db="UniProtKB">
        <authorList>
            <consortium name="Ensembl"/>
        </authorList>
    </citation>
    <scope>IDENTIFICATION</scope>
</reference>
<dbReference type="GO" id="GO:0034080">
    <property type="term" value="P:CENP-A containing chromatin assembly"/>
    <property type="evidence" value="ECO:0007669"/>
    <property type="project" value="InterPro"/>
</dbReference>
<dbReference type="eggNOG" id="ENOG502S17P">
    <property type="taxonomic scope" value="Eukaryota"/>
</dbReference>
<dbReference type="STRING" id="9646.ENSAMEP00000014219"/>
<reference evidence="1" key="2">
    <citation type="submission" date="2025-08" db="UniProtKB">
        <authorList>
            <consortium name="Ensembl"/>
        </authorList>
    </citation>
    <scope>IDENTIFICATION</scope>
</reference>
<dbReference type="PANTHER" id="PTHR28577">
    <property type="entry name" value="CENTROMERE PROTEIN P"/>
    <property type="match status" value="1"/>
</dbReference>
<dbReference type="GO" id="GO:0005730">
    <property type="term" value="C:nucleolus"/>
    <property type="evidence" value="ECO:0007669"/>
    <property type="project" value="Ensembl"/>
</dbReference>
<dbReference type="GO" id="GO:0005654">
    <property type="term" value="C:nucleoplasm"/>
    <property type="evidence" value="ECO:0007669"/>
    <property type="project" value="Ensembl"/>
</dbReference>